<organism evidence="1 2">
    <name type="scientific">Agaricus bisporus var. burnettii</name>
    <dbReference type="NCBI Taxonomy" id="192524"/>
    <lineage>
        <taxon>Eukaryota</taxon>
        <taxon>Fungi</taxon>
        <taxon>Dikarya</taxon>
        <taxon>Basidiomycota</taxon>
        <taxon>Agaricomycotina</taxon>
        <taxon>Agaricomycetes</taxon>
        <taxon>Agaricomycetidae</taxon>
        <taxon>Agaricales</taxon>
        <taxon>Agaricineae</taxon>
        <taxon>Agaricaceae</taxon>
        <taxon>Agaricus</taxon>
    </lineage>
</organism>
<sequence>MLCATITSQHELVGEPGRLESSRDLIPSCIMRSFDLRSTPLTTTINSQYLKQPWTQTLTVTMLNPTPYSSKSYLAIRTHAKYLNQDLGNIPK</sequence>
<evidence type="ECO:0000313" key="2">
    <source>
        <dbReference type="Proteomes" id="UP000629468"/>
    </source>
</evidence>
<protein>
    <submittedName>
        <fullName evidence="1">Uncharacterized protein</fullName>
    </submittedName>
</protein>
<gene>
    <name evidence="1" type="ORF">Agabi119p4_5393</name>
</gene>
<accession>A0A8H7F1L2</accession>
<proteinExistence type="predicted"/>
<reference evidence="1 2" key="1">
    <citation type="journal article" name="Sci. Rep.">
        <title>Telomere-to-telomere assembled and centromere annotated genomes of the two main subspecies of the button mushroom Agaricus bisporus reveal especially polymorphic chromosome ends.</title>
        <authorList>
            <person name="Sonnenberg A.S.M."/>
            <person name="Sedaghat-Telgerd N."/>
            <person name="Lavrijssen B."/>
            <person name="Ohm R.A."/>
            <person name="Hendrickx P.M."/>
            <person name="Scholtmeijer K."/>
            <person name="Baars J.J.P."/>
            <person name="van Peer A."/>
        </authorList>
    </citation>
    <scope>NUCLEOTIDE SEQUENCE [LARGE SCALE GENOMIC DNA]</scope>
    <source>
        <strain evidence="1 2">H119_p4</strain>
    </source>
</reference>
<dbReference type="EMBL" id="JABXXO010000007">
    <property type="protein sequence ID" value="KAF7773226.1"/>
    <property type="molecule type" value="Genomic_DNA"/>
</dbReference>
<dbReference type="AlphaFoldDB" id="A0A8H7F1L2"/>
<evidence type="ECO:0000313" key="1">
    <source>
        <dbReference type="EMBL" id="KAF7773226.1"/>
    </source>
</evidence>
<dbReference type="Proteomes" id="UP000629468">
    <property type="component" value="Unassembled WGS sequence"/>
</dbReference>
<name>A0A8H7F1L2_AGABI</name>
<comment type="caution">
    <text evidence="1">The sequence shown here is derived from an EMBL/GenBank/DDBJ whole genome shotgun (WGS) entry which is preliminary data.</text>
</comment>